<sequence length="383" mass="43535">MSFSQLTYYQKLNRFNSNQANGEREEDNNGEKGGLLTYFRTKRANAKLLTYERRRKREINTDGGGGGGGISFKEAAAVPANKERKLARLSSPQTSFRMPHSTVNWYQLNFDLWTEVAEHMGGKELTIISSVSRWFNSLVSQGYLWKRAFLRDMKIPAAYPAAWPDESLSWKEIYASAFDGSHSFSLRHQIWHAHIARIQNGAFYVTAHHMLLTHTLSLPRIPPPAGTAFELSVALCGSCILDNAKTGIWISDYHRVHCPWSNITRGVVHVLDARHFELFLEEGFKNGTWQYEDIAFGIIPYHCDEARGGIFNVARMWSPNTRQFFFPNAWAGIPTNSIKLGRSLFAVAFCANLEQNQGILVRYQVMKNDNGQVVSTRISNYVI</sequence>
<dbReference type="GO" id="GO:0005634">
    <property type="term" value="C:nucleus"/>
    <property type="evidence" value="ECO:0007669"/>
    <property type="project" value="TreeGrafter"/>
</dbReference>
<keyword evidence="2" id="KW-1185">Reference proteome</keyword>
<protein>
    <recommendedName>
        <fullName evidence="3">F-box domain-containing protein</fullName>
    </recommendedName>
</protein>
<reference evidence="1 2" key="1">
    <citation type="journal article" date="2022" name="Cell">
        <title>Repeat-based holocentromeres influence genome architecture and karyotype evolution.</title>
        <authorList>
            <person name="Hofstatter P.G."/>
            <person name="Thangavel G."/>
            <person name="Lux T."/>
            <person name="Neumann P."/>
            <person name="Vondrak T."/>
            <person name="Novak P."/>
            <person name="Zhang M."/>
            <person name="Costa L."/>
            <person name="Castellani M."/>
            <person name="Scott A."/>
            <person name="Toegelov H."/>
            <person name="Fuchs J."/>
            <person name="Mata-Sucre Y."/>
            <person name="Dias Y."/>
            <person name="Vanzela A.L.L."/>
            <person name="Huettel B."/>
            <person name="Almeida C.C.S."/>
            <person name="Simkova H."/>
            <person name="Souza G."/>
            <person name="Pedrosa-Harand A."/>
            <person name="Macas J."/>
            <person name="Mayer K.F.X."/>
            <person name="Houben A."/>
            <person name="Marques A."/>
        </authorList>
    </citation>
    <scope>NUCLEOTIDE SEQUENCE [LARGE SCALE GENOMIC DNA]</scope>
    <source>
        <strain evidence="1">RhyTen1mFocal</strain>
    </source>
</reference>
<dbReference type="Proteomes" id="UP001210211">
    <property type="component" value="Unassembled WGS sequence"/>
</dbReference>
<accession>A0AAD6EU22</accession>
<evidence type="ECO:0008006" key="3">
    <source>
        <dbReference type="Google" id="ProtNLM"/>
    </source>
</evidence>
<evidence type="ECO:0000313" key="2">
    <source>
        <dbReference type="Proteomes" id="UP001210211"/>
    </source>
</evidence>
<organism evidence="1 2">
    <name type="scientific">Rhynchospora tenuis</name>
    <dbReference type="NCBI Taxonomy" id="198213"/>
    <lineage>
        <taxon>Eukaryota</taxon>
        <taxon>Viridiplantae</taxon>
        <taxon>Streptophyta</taxon>
        <taxon>Embryophyta</taxon>
        <taxon>Tracheophyta</taxon>
        <taxon>Spermatophyta</taxon>
        <taxon>Magnoliopsida</taxon>
        <taxon>Liliopsida</taxon>
        <taxon>Poales</taxon>
        <taxon>Cyperaceae</taxon>
        <taxon>Cyperoideae</taxon>
        <taxon>Rhynchosporeae</taxon>
        <taxon>Rhynchospora</taxon>
    </lineage>
</organism>
<name>A0AAD6EU22_9POAL</name>
<dbReference type="PANTHER" id="PTHR47149:SF1">
    <property type="entry name" value="F-BOX PROTEIN RMF"/>
    <property type="match status" value="1"/>
</dbReference>
<dbReference type="PANTHER" id="PTHR47149">
    <property type="entry name" value="F-BOX PROTEIN RMF"/>
    <property type="match status" value="1"/>
</dbReference>
<dbReference type="EMBL" id="JAMRDG010000001">
    <property type="protein sequence ID" value="KAJ3701143.1"/>
    <property type="molecule type" value="Genomic_DNA"/>
</dbReference>
<comment type="caution">
    <text evidence="1">The sequence shown here is derived from an EMBL/GenBank/DDBJ whole genome shotgun (WGS) entry which is preliminary data.</text>
</comment>
<dbReference type="SUPFAM" id="SSF81383">
    <property type="entry name" value="F-box domain"/>
    <property type="match status" value="1"/>
</dbReference>
<dbReference type="InterPro" id="IPR036047">
    <property type="entry name" value="F-box-like_dom_sf"/>
</dbReference>
<evidence type="ECO:0000313" key="1">
    <source>
        <dbReference type="EMBL" id="KAJ3701143.1"/>
    </source>
</evidence>
<dbReference type="AlphaFoldDB" id="A0AAD6EU22"/>
<gene>
    <name evidence="1" type="ORF">LUZ61_004848</name>
</gene>
<dbReference type="GO" id="GO:0061458">
    <property type="term" value="P:reproductive system development"/>
    <property type="evidence" value="ECO:0007669"/>
    <property type="project" value="TreeGrafter"/>
</dbReference>
<proteinExistence type="predicted"/>